<dbReference type="EMBL" id="JAENJH010000001">
    <property type="protein sequence ID" value="MBK1783403.1"/>
    <property type="molecule type" value="Genomic_DNA"/>
</dbReference>
<dbReference type="Gene3D" id="3.40.50.300">
    <property type="entry name" value="P-loop containing nucleotide triphosphate hydrolases"/>
    <property type="match status" value="1"/>
</dbReference>
<name>A0A934V4B2_9PSEU</name>
<dbReference type="Pfam" id="PF13238">
    <property type="entry name" value="AAA_18"/>
    <property type="match status" value="1"/>
</dbReference>
<comment type="caution">
    <text evidence="1">The sequence shown here is derived from an EMBL/GenBank/DDBJ whole genome shotgun (WGS) entry which is preliminary data.</text>
</comment>
<reference evidence="1" key="1">
    <citation type="submission" date="2020-12" db="EMBL/GenBank/DDBJ databases">
        <title>Prauserella sp. ASG 168, a novel actinomycete isolated from cave rock.</title>
        <authorList>
            <person name="Suriyachadkun C."/>
        </authorList>
    </citation>
    <scope>NUCLEOTIDE SEQUENCE</scope>
    <source>
        <strain evidence="1">ASG 168</strain>
    </source>
</reference>
<gene>
    <name evidence="1" type="ORF">JHE00_03620</name>
</gene>
<evidence type="ECO:0000313" key="1">
    <source>
        <dbReference type="EMBL" id="MBK1783403.1"/>
    </source>
</evidence>
<dbReference type="SUPFAM" id="SSF52540">
    <property type="entry name" value="P-loop containing nucleoside triphosphate hydrolases"/>
    <property type="match status" value="1"/>
</dbReference>
<dbReference type="InterPro" id="IPR027417">
    <property type="entry name" value="P-loop_NTPase"/>
</dbReference>
<evidence type="ECO:0000313" key="2">
    <source>
        <dbReference type="Proteomes" id="UP000635245"/>
    </source>
</evidence>
<keyword evidence="2" id="KW-1185">Reference proteome</keyword>
<accession>A0A934V4B2</accession>
<dbReference type="AlphaFoldDB" id="A0A934V4B2"/>
<protein>
    <submittedName>
        <fullName evidence="1">AAA family ATPase</fullName>
    </submittedName>
</protein>
<sequence length="162" mass="17622">MTVVLVTGMSGAGKSTALGLLAQRGFRVVDTSHGDWIELEQLPDGGTEPRWREDLIAALLTEHERSGLPLFLAGTVYNQGVFYPRFDEVVLLTAPVSVMLERVACRDNPFGRTAEQRTKIAADTAEVEPLLRGSATLEIDTRAPRDEVADRLAALVESSTVD</sequence>
<dbReference type="Proteomes" id="UP000635245">
    <property type="component" value="Unassembled WGS sequence"/>
</dbReference>
<organism evidence="1 2">
    <name type="scientific">Prauserella cavernicola</name>
    <dbReference type="NCBI Taxonomy" id="2800127"/>
    <lineage>
        <taxon>Bacteria</taxon>
        <taxon>Bacillati</taxon>
        <taxon>Actinomycetota</taxon>
        <taxon>Actinomycetes</taxon>
        <taxon>Pseudonocardiales</taxon>
        <taxon>Pseudonocardiaceae</taxon>
        <taxon>Prauserella</taxon>
    </lineage>
</organism>
<proteinExistence type="predicted"/>
<dbReference type="RefSeq" id="WP_200314697.1">
    <property type="nucleotide sequence ID" value="NZ_JAENJH010000001.1"/>
</dbReference>